<organism evidence="6 7">
    <name type="scientific">Rubripirellula amarantea</name>
    <dbReference type="NCBI Taxonomy" id="2527999"/>
    <lineage>
        <taxon>Bacteria</taxon>
        <taxon>Pseudomonadati</taxon>
        <taxon>Planctomycetota</taxon>
        <taxon>Planctomycetia</taxon>
        <taxon>Pirellulales</taxon>
        <taxon>Pirellulaceae</taxon>
        <taxon>Rubripirellula</taxon>
    </lineage>
</organism>
<dbReference type="CDD" id="cd05466">
    <property type="entry name" value="PBP2_LTTR_substrate"/>
    <property type="match status" value="1"/>
</dbReference>
<dbReference type="Proteomes" id="UP000316598">
    <property type="component" value="Unassembled WGS sequence"/>
</dbReference>
<dbReference type="GO" id="GO:0003677">
    <property type="term" value="F:DNA binding"/>
    <property type="evidence" value="ECO:0007669"/>
    <property type="project" value="UniProtKB-KW"/>
</dbReference>
<dbReference type="Gene3D" id="1.10.10.10">
    <property type="entry name" value="Winged helix-like DNA-binding domain superfamily/Winged helix DNA-binding domain"/>
    <property type="match status" value="1"/>
</dbReference>
<dbReference type="FunFam" id="1.10.10.10:FF:000001">
    <property type="entry name" value="LysR family transcriptional regulator"/>
    <property type="match status" value="1"/>
</dbReference>
<dbReference type="Pfam" id="PF00126">
    <property type="entry name" value="HTH_1"/>
    <property type="match status" value="1"/>
</dbReference>
<dbReference type="InterPro" id="IPR036390">
    <property type="entry name" value="WH_DNA-bd_sf"/>
</dbReference>
<keyword evidence="7" id="KW-1185">Reference proteome</keyword>
<feature type="domain" description="HTH lysR-type" evidence="5">
    <location>
        <begin position="1"/>
        <end position="56"/>
    </location>
</feature>
<protein>
    <submittedName>
        <fullName evidence="6">Hydrogen peroxide-inducible activator</fullName>
    </submittedName>
</protein>
<keyword evidence="4" id="KW-0804">Transcription</keyword>
<evidence type="ECO:0000256" key="4">
    <source>
        <dbReference type="ARBA" id="ARBA00023163"/>
    </source>
</evidence>
<dbReference type="PANTHER" id="PTHR30346:SF0">
    <property type="entry name" value="HCA OPERON TRANSCRIPTIONAL ACTIVATOR HCAR"/>
    <property type="match status" value="1"/>
</dbReference>
<dbReference type="PRINTS" id="PR00039">
    <property type="entry name" value="HTHLYSR"/>
</dbReference>
<evidence type="ECO:0000256" key="3">
    <source>
        <dbReference type="ARBA" id="ARBA00023125"/>
    </source>
</evidence>
<keyword evidence="3" id="KW-0238">DNA-binding</keyword>
<name>A0A5C5WJ09_9BACT</name>
<evidence type="ECO:0000313" key="7">
    <source>
        <dbReference type="Proteomes" id="UP000316598"/>
    </source>
</evidence>
<dbReference type="GO" id="GO:0032993">
    <property type="term" value="C:protein-DNA complex"/>
    <property type="evidence" value="ECO:0007669"/>
    <property type="project" value="TreeGrafter"/>
</dbReference>
<proteinExistence type="inferred from homology"/>
<dbReference type="EMBL" id="SJPI01000002">
    <property type="protein sequence ID" value="TWT50814.1"/>
    <property type="molecule type" value="Genomic_DNA"/>
</dbReference>
<evidence type="ECO:0000259" key="5">
    <source>
        <dbReference type="PROSITE" id="PS50931"/>
    </source>
</evidence>
<dbReference type="PANTHER" id="PTHR30346">
    <property type="entry name" value="TRANSCRIPTIONAL DUAL REGULATOR HCAR-RELATED"/>
    <property type="match status" value="1"/>
</dbReference>
<reference evidence="6 7" key="1">
    <citation type="submission" date="2019-02" db="EMBL/GenBank/DDBJ databases">
        <title>Deep-cultivation of Planctomycetes and their phenomic and genomic characterization uncovers novel biology.</title>
        <authorList>
            <person name="Wiegand S."/>
            <person name="Jogler M."/>
            <person name="Boedeker C."/>
            <person name="Pinto D."/>
            <person name="Vollmers J."/>
            <person name="Rivas-Marin E."/>
            <person name="Kohn T."/>
            <person name="Peeters S.H."/>
            <person name="Heuer A."/>
            <person name="Rast P."/>
            <person name="Oberbeckmann S."/>
            <person name="Bunk B."/>
            <person name="Jeske O."/>
            <person name="Meyerdierks A."/>
            <person name="Storesund J.E."/>
            <person name="Kallscheuer N."/>
            <person name="Luecker S."/>
            <person name="Lage O.M."/>
            <person name="Pohl T."/>
            <person name="Merkel B.J."/>
            <person name="Hornburger P."/>
            <person name="Mueller R.-W."/>
            <person name="Bruemmer F."/>
            <person name="Labrenz M."/>
            <person name="Spormann A.M."/>
            <person name="Op Den Camp H."/>
            <person name="Overmann J."/>
            <person name="Amann R."/>
            <person name="Jetten M.S.M."/>
            <person name="Mascher T."/>
            <person name="Medema M.H."/>
            <person name="Devos D.P."/>
            <person name="Kaster A.-K."/>
            <person name="Ovreas L."/>
            <person name="Rohde M."/>
            <person name="Galperin M.Y."/>
            <person name="Jogler C."/>
        </authorList>
    </citation>
    <scope>NUCLEOTIDE SEQUENCE [LARGE SCALE GENOMIC DNA]</scope>
    <source>
        <strain evidence="6 7">Pla22</strain>
    </source>
</reference>
<evidence type="ECO:0000256" key="2">
    <source>
        <dbReference type="ARBA" id="ARBA00023015"/>
    </source>
</evidence>
<dbReference type="InterPro" id="IPR036388">
    <property type="entry name" value="WH-like_DNA-bd_sf"/>
</dbReference>
<dbReference type="InterPro" id="IPR005119">
    <property type="entry name" value="LysR_subst-bd"/>
</dbReference>
<evidence type="ECO:0000256" key="1">
    <source>
        <dbReference type="ARBA" id="ARBA00009437"/>
    </source>
</evidence>
<dbReference type="SUPFAM" id="SSF46785">
    <property type="entry name" value="Winged helix' DNA-binding domain"/>
    <property type="match status" value="1"/>
</dbReference>
<dbReference type="SUPFAM" id="SSF53850">
    <property type="entry name" value="Periplasmic binding protein-like II"/>
    <property type="match status" value="1"/>
</dbReference>
<dbReference type="AlphaFoldDB" id="A0A5C5WJ09"/>
<dbReference type="PROSITE" id="PS50931">
    <property type="entry name" value="HTH_LYSR"/>
    <property type="match status" value="1"/>
</dbReference>
<comment type="caution">
    <text evidence="6">The sequence shown here is derived from an EMBL/GenBank/DDBJ whole genome shotgun (WGS) entry which is preliminary data.</text>
</comment>
<dbReference type="Gene3D" id="3.40.190.10">
    <property type="entry name" value="Periplasmic binding protein-like II"/>
    <property type="match status" value="2"/>
</dbReference>
<accession>A0A5C5WJ09</accession>
<dbReference type="GO" id="GO:0003700">
    <property type="term" value="F:DNA-binding transcription factor activity"/>
    <property type="evidence" value="ECO:0007669"/>
    <property type="project" value="InterPro"/>
</dbReference>
<dbReference type="OrthoDB" id="9803735at2"/>
<evidence type="ECO:0000313" key="6">
    <source>
        <dbReference type="EMBL" id="TWT50814.1"/>
    </source>
</evidence>
<sequence>MSQLSHFQALAELRNFTHAAERLSISQSALSRSIQRLEDELGQPLFERKPRSVDLTDAGQLFQSRAEQILLILEDCKAEISDDGQSGRIRVAAIPTIAPFFLPNLLRTFSDAYPKATLIVQEDTTDHLMKRCKQGELDVAIVALPVPSKYVEVEELFEEELSLVVPKQHPLATKKQVRLADVEHYPFVLLDEAHCLSDNITTFCRQRAIQPVAVERASQLVMVQELVSLGHGVSMIPEMAKKLDRSKRRVYRSLHGTKPTRTVAAVWNPYRFQSRLLREFREHLREYAETYLES</sequence>
<comment type="similarity">
    <text evidence="1">Belongs to the LysR transcriptional regulatory family.</text>
</comment>
<dbReference type="InterPro" id="IPR000847">
    <property type="entry name" value="LysR_HTH_N"/>
</dbReference>
<gene>
    <name evidence="6" type="primary">oxyR</name>
    <name evidence="6" type="ORF">Pla22_35570</name>
</gene>
<dbReference type="Pfam" id="PF03466">
    <property type="entry name" value="LysR_substrate"/>
    <property type="match status" value="1"/>
</dbReference>
<keyword evidence="2" id="KW-0805">Transcription regulation</keyword>